<evidence type="ECO:0000313" key="4">
    <source>
        <dbReference type="Proteomes" id="UP001060414"/>
    </source>
</evidence>
<evidence type="ECO:0000313" key="3">
    <source>
        <dbReference type="EMBL" id="UWZ81225.1"/>
    </source>
</evidence>
<dbReference type="EMBL" id="CP092109">
    <property type="protein sequence ID" value="UWZ81225.1"/>
    <property type="molecule type" value="Genomic_DNA"/>
</dbReference>
<dbReference type="RefSeq" id="WP_260749598.1">
    <property type="nucleotide sequence ID" value="NZ_CP092109.1"/>
</dbReference>
<proteinExistence type="inferred from homology"/>
<accession>A0ABY5ZPX0</accession>
<dbReference type="SUPFAM" id="SSF69047">
    <property type="entry name" value="Hypothetical protein YjbJ"/>
    <property type="match status" value="1"/>
</dbReference>
<dbReference type="InterPro" id="IPR036629">
    <property type="entry name" value="YjbJ_sf"/>
</dbReference>
<dbReference type="InterPro" id="IPR026042">
    <property type="entry name" value="YjbJ"/>
</dbReference>
<dbReference type="Proteomes" id="UP001060414">
    <property type="component" value="Chromosome"/>
</dbReference>
<protein>
    <submittedName>
        <fullName evidence="3">CsbD family protein</fullName>
    </submittedName>
</protein>
<sequence>MTNEEMQAKWHQLRGRVKEFWGELTGDDVQFIAGQRELLIGKLEEKYGMSRAEAEQQVESFFASLRGPQN</sequence>
<dbReference type="Gene3D" id="1.10.1470.10">
    <property type="entry name" value="YjbJ"/>
    <property type="match status" value="1"/>
</dbReference>
<keyword evidence="4" id="KW-1185">Reference proteome</keyword>
<dbReference type="PANTHER" id="PTHR34977:SF1">
    <property type="entry name" value="UPF0337 PROTEIN YJBJ"/>
    <property type="match status" value="1"/>
</dbReference>
<comment type="similarity">
    <text evidence="1">Belongs to the UPF0337 (CsbD) family.</text>
</comment>
<dbReference type="InterPro" id="IPR008462">
    <property type="entry name" value="CsbD"/>
</dbReference>
<gene>
    <name evidence="3" type="ORF">L9S41_07505</name>
</gene>
<evidence type="ECO:0000256" key="1">
    <source>
        <dbReference type="ARBA" id="ARBA00009129"/>
    </source>
</evidence>
<dbReference type="InterPro" id="IPR050423">
    <property type="entry name" value="UPF0337_stress_rsp"/>
</dbReference>
<reference evidence="3" key="1">
    <citation type="journal article" date="2022" name="Environ. Microbiol.">
        <title>Geoalkalibacter halelectricus SAP #1 sp. nov. possessing extracellular electron transfer and mineral#reducing capabilities from a haloalkaline environment.</title>
        <authorList>
            <person name="Yadav S."/>
            <person name="Singh R."/>
            <person name="Sundharam S.S."/>
            <person name="Chaudhary S."/>
            <person name="Krishnamurthi S."/>
            <person name="Patil S.A."/>
        </authorList>
    </citation>
    <scope>NUCLEOTIDE SEQUENCE</scope>
    <source>
        <strain evidence="3">SAP-1</strain>
    </source>
</reference>
<feature type="domain" description="CsbD-like" evidence="2">
    <location>
        <begin position="5"/>
        <end position="55"/>
    </location>
</feature>
<evidence type="ECO:0000259" key="2">
    <source>
        <dbReference type="Pfam" id="PF05532"/>
    </source>
</evidence>
<dbReference type="Pfam" id="PF05532">
    <property type="entry name" value="CsbD"/>
    <property type="match status" value="1"/>
</dbReference>
<dbReference type="PANTHER" id="PTHR34977">
    <property type="entry name" value="UPF0337 PROTEIN YJBJ"/>
    <property type="match status" value="1"/>
</dbReference>
<name>A0ABY5ZPX0_9BACT</name>
<organism evidence="3 4">
    <name type="scientific">Geoalkalibacter halelectricus</name>
    <dbReference type="NCBI Taxonomy" id="2847045"/>
    <lineage>
        <taxon>Bacteria</taxon>
        <taxon>Pseudomonadati</taxon>
        <taxon>Thermodesulfobacteriota</taxon>
        <taxon>Desulfuromonadia</taxon>
        <taxon>Desulfuromonadales</taxon>
        <taxon>Geoalkalibacteraceae</taxon>
        <taxon>Geoalkalibacter</taxon>
    </lineage>
</organism>
<dbReference type="PIRSF" id="PIRSF039008">
    <property type="entry name" value="YjbJ"/>
    <property type="match status" value="1"/>
</dbReference>